<dbReference type="EMBL" id="JACDUI010000002">
    <property type="protein sequence ID" value="MBA2840862.1"/>
    <property type="molecule type" value="Genomic_DNA"/>
</dbReference>
<proteinExistence type="predicted"/>
<comment type="caution">
    <text evidence="2">The sequence shown here is derived from an EMBL/GenBank/DDBJ whole genome shotgun (WGS) entry which is preliminary data.</text>
</comment>
<name>A0A7J9NPE0_METMI</name>
<dbReference type="RefSeq" id="WP_181488659.1">
    <property type="nucleotide sequence ID" value="NZ_JACDUI010000002.1"/>
</dbReference>
<feature type="transmembrane region" description="Helical" evidence="1">
    <location>
        <begin position="6"/>
        <end position="23"/>
    </location>
</feature>
<evidence type="ECO:0000256" key="1">
    <source>
        <dbReference type="SAM" id="Phobius"/>
    </source>
</evidence>
<evidence type="ECO:0000313" key="6">
    <source>
        <dbReference type="Proteomes" id="UP000563838"/>
    </source>
</evidence>
<organism evidence="2 6">
    <name type="scientific">Methanococcus maripaludis</name>
    <name type="common">Methanococcus deltae</name>
    <dbReference type="NCBI Taxonomy" id="39152"/>
    <lineage>
        <taxon>Archaea</taxon>
        <taxon>Methanobacteriati</taxon>
        <taxon>Methanobacteriota</taxon>
        <taxon>Methanomada group</taxon>
        <taxon>Methanococci</taxon>
        <taxon>Methanococcales</taxon>
        <taxon>Methanococcaceae</taxon>
        <taxon>Methanococcus</taxon>
    </lineage>
</organism>
<dbReference type="EMBL" id="JACHEC010000002">
    <property type="protein sequence ID" value="MBB6401612.1"/>
    <property type="molecule type" value="Genomic_DNA"/>
</dbReference>
<accession>A0A7J9NPE0</accession>
<evidence type="ECO:0000313" key="4">
    <source>
        <dbReference type="EMBL" id="MBB6401612.1"/>
    </source>
</evidence>
<keyword evidence="1" id="KW-0812">Transmembrane</keyword>
<dbReference type="Proteomes" id="UP000571751">
    <property type="component" value="Unassembled WGS sequence"/>
</dbReference>
<gene>
    <name evidence="2" type="ORF">HNP87_001394</name>
    <name evidence="4" type="ORF">HNP92_000917</name>
    <name evidence="3" type="ORF">HNP95_001134</name>
</gene>
<evidence type="ECO:0000313" key="7">
    <source>
        <dbReference type="Proteomes" id="UP000571751"/>
    </source>
</evidence>
<protein>
    <submittedName>
        <fullName evidence="2">Uncharacterized protein</fullName>
    </submittedName>
</protein>
<dbReference type="Proteomes" id="UP000536195">
    <property type="component" value="Unassembled WGS sequence"/>
</dbReference>
<keyword evidence="1" id="KW-0472">Membrane</keyword>
<dbReference type="EMBL" id="JACDUP010000002">
    <property type="protein sequence ID" value="MBA2868955.1"/>
    <property type="molecule type" value="Genomic_DNA"/>
</dbReference>
<reference evidence="6 7" key="1">
    <citation type="submission" date="2020-07" db="EMBL/GenBank/DDBJ databases">
        <title>Genomic Encyclopedia of Type Strains, Phase IV (KMG-V): Genome sequencing to study the core and pangenomes of soil and plant-associated prokaryotes.</title>
        <authorList>
            <person name="Whitman W."/>
        </authorList>
    </citation>
    <scope>NUCLEOTIDE SEQUENCE [LARGE SCALE GENOMIC DNA]</scope>
    <source>
        <strain evidence="2 6">A4</strain>
        <strain evidence="4 5">C11</strain>
        <strain evidence="3 7">C14</strain>
    </source>
</reference>
<dbReference type="Proteomes" id="UP000563838">
    <property type="component" value="Unassembled WGS sequence"/>
</dbReference>
<evidence type="ECO:0000313" key="2">
    <source>
        <dbReference type="EMBL" id="MBA2840862.1"/>
    </source>
</evidence>
<dbReference type="AlphaFoldDB" id="A0A7J9NPE0"/>
<evidence type="ECO:0000313" key="5">
    <source>
        <dbReference type="Proteomes" id="UP000536195"/>
    </source>
</evidence>
<evidence type="ECO:0000313" key="3">
    <source>
        <dbReference type="EMBL" id="MBA2868955.1"/>
    </source>
</evidence>
<keyword evidence="1" id="KW-1133">Transmembrane helix</keyword>
<sequence>MVSLLQILAGSCLVITTIITLFIRKIKKEIQMIKEDNSNMADSSIYGTECCHNNHHPDCDDFDND</sequence>